<accession>A0A5M3MZ44</accession>
<evidence type="ECO:0000313" key="3">
    <source>
        <dbReference type="Proteomes" id="UP000053558"/>
    </source>
</evidence>
<feature type="domain" description="DUF7918" evidence="1">
    <location>
        <begin position="9"/>
        <end position="205"/>
    </location>
</feature>
<protein>
    <recommendedName>
        <fullName evidence="1">DUF7918 domain-containing protein</fullName>
    </recommendedName>
</protein>
<dbReference type="InterPro" id="IPR057678">
    <property type="entry name" value="DUF7918"/>
</dbReference>
<reference evidence="3" key="1">
    <citation type="journal article" date="2012" name="Science">
        <title>The Paleozoic origin of enzymatic lignin decomposition reconstructed from 31 fungal genomes.</title>
        <authorList>
            <person name="Floudas D."/>
            <person name="Binder M."/>
            <person name="Riley R."/>
            <person name="Barry K."/>
            <person name="Blanchette R.A."/>
            <person name="Henrissat B."/>
            <person name="Martinez A.T."/>
            <person name="Otillar R."/>
            <person name="Spatafora J.W."/>
            <person name="Yadav J.S."/>
            <person name="Aerts A."/>
            <person name="Benoit I."/>
            <person name="Boyd A."/>
            <person name="Carlson A."/>
            <person name="Copeland A."/>
            <person name="Coutinho P.M."/>
            <person name="de Vries R.P."/>
            <person name="Ferreira P."/>
            <person name="Findley K."/>
            <person name="Foster B."/>
            <person name="Gaskell J."/>
            <person name="Glotzer D."/>
            <person name="Gorecki P."/>
            <person name="Heitman J."/>
            <person name="Hesse C."/>
            <person name="Hori C."/>
            <person name="Igarashi K."/>
            <person name="Jurgens J.A."/>
            <person name="Kallen N."/>
            <person name="Kersten P."/>
            <person name="Kohler A."/>
            <person name="Kuees U."/>
            <person name="Kumar T.K.A."/>
            <person name="Kuo A."/>
            <person name="LaButti K."/>
            <person name="Larrondo L.F."/>
            <person name="Lindquist E."/>
            <person name="Ling A."/>
            <person name="Lombard V."/>
            <person name="Lucas S."/>
            <person name="Lundell T."/>
            <person name="Martin R."/>
            <person name="McLaughlin D.J."/>
            <person name="Morgenstern I."/>
            <person name="Morin E."/>
            <person name="Murat C."/>
            <person name="Nagy L.G."/>
            <person name="Nolan M."/>
            <person name="Ohm R.A."/>
            <person name="Patyshakuliyeva A."/>
            <person name="Rokas A."/>
            <person name="Ruiz-Duenas F.J."/>
            <person name="Sabat G."/>
            <person name="Salamov A."/>
            <person name="Samejima M."/>
            <person name="Schmutz J."/>
            <person name="Slot J.C."/>
            <person name="St John F."/>
            <person name="Stenlid J."/>
            <person name="Sun H."/>
            <person name="Sun S."/>
            <person name="Syed K."/>
            <person name="Tsang A."/>
            <person name="Wiebenga A."/>
            <person name="Young D."/>
            <person name="Pisabarro A."/>
            <person name="Eastwood D.C."/>
            <person name="Martin F."/>
            <person name="Cullen D."/>
            <person name="Grigoriev I.V."/>
            <person name="Hibbett D.S."/>
        </authorList>
    </citation>
    <scope>NUCLEOTIDE SEQUENCE [LARGE SCALE GENOMIC DNA]</scope>
    <source>
        <strain evidence="3">RWD-64-598 SS2</strain>
    </source>
</reference>
<dbReference type="AlphaFoldDB" id="A0A5M3MZ44"/>
<dbReference type="PANTHER" id="PTHR36223">
    <property type="entry name" value="BETA-LACTAMASE-TYPE TRANSPEPTIDASE FOLD DOMAIN CONTAINING PROTEIN"/>
    <property type="match status" value="1"/>
</dbReference>
<dbReference type="Proteomes" id="UP000053558">
    <property type="component" value="Unassembled WGS sequence"/>
</dbReference>
<dbReference type="KEGG" id="cput:CONPUDRAFT_135869"/>
<dbReference type="OrthoDB" id="3364132at2759"/>
<dbReference type="Pfam" id="PF25534">
    <property type="entry name" value="DUF7918"/>
    <property type="match status" value="1"/>
</dbReference>
<gene>
    <name evidence="2" type="ORF">CONPUDRAFT_135869</name>
</gene>
<sequence length="304" mass="34582">MRLGDFSASLFVDDSPLDEYDIVADEGRREITCYVPSQAGKKFTVRWADWTWEQGMDSAGFVSVDGLRCSGKVTKMLNRGTVQRTGFDVDERTVRDFMFSDIKSTDDDAQLHALGHEKLGEISLEIWRGKVMGTAAPRSYDEKPNDNCVVHERVKKAMVHCVGFAEERKLSGPTRRSRFCFLGKHPVSRFVFKYRPLAVLQAQGISQTPVAQRPCTDASIEFRPNKRVSVRIRALEPAVAELQKGQSSQTLPVKRTLDERPDERPAKRIKLKLPSQTNVGSCPRSLRFLYRKDFRVKGHTMKRK</sequence>
<dbReference type="RefSeq" id="XP_007766124.1">
    <property type="nucleotide sequence ID" value="XM_007767934.1"/>
</dbReference>
<keyword evidence="3" id="KW-1185">Reference proteome</keyword>
<organism evidence="2 3">
    <name type="scientific">Coniophora puteana (strain RWD-64-598)</name>
    <name type="common">Brown rot fungus</name>
    <dbReference type="NCBI Taxonomy" id="741705"/>
    <lineage>
        <taxon>Eukaryota</taxon>
        <taxon>Fungi</taxon>
        <taxon>Dikarya</taxon>
        <taxon>Basidiomycota</taxon>
        <taxon>Agaricomycotina</taxon>
        <taxon>Agaricomycetes</taxon>
        <taxon>Agaricomycetidae</taxon>
        <taxon>Boletales</taxon>
        <taxon>Coniophorineae</taxon>
        <taxon>Coniophoraceae</taxon>
        <taxon>Coniophora</taxon>
    </lineage>
</organism>
<dbReference type="GeneID" id="19200814"/>
<comment type="caution">
    <text evidence="2">The sequence shown here is derived from an EMBL/GenBank/DDBJ whole genome shotgun (WGS) entry which is preliminary data.</text>
</comment>
<dbReference type="OMA" id="NEVTCWI"/>
<dbReference type="PANTHER" id="PTHR36223:SF1">
    <property type="entry name" value="TRANSCRIPTION ELONGATION FACTOR EAF N-TERMINAL DOMAIN-CONTAINING PROTEIN"/>
    <property type="match status" value="1"/>
</dbReference>
<dbReference type="EMBL" id="JH711575">
    <property type="protein sequence ID" value="EIW84418.1"/>
    <property type="molecule type" value="Genomic_DNA"/>
</dbReference>
<evidence type="ECO:0000259" key="1">
    <source>
        <dbReference type="Pfam" id="PF25534"/>
    </source>
</evidence>
<name>A0A5M3MZ44_CONPW</name>
<evidence type="ECO:0000313" key="2">
    <source>
        <dbReference type="EMBL" id="EIW84418.1"/>
    </source>
</evidence>
<proteinExistence type="predicted"/>